<feature type="domain" description="HTH arsR-type" evidence="1">
    <location>
        <begin position="20"/>
        <end position="103"/>
    </location>
</feature>
<evidence type="ECO:0000313" key="2">
    <source>
        <dbReference type="EMBL" id="MFC3984269.1"/>
    </source>
</evidence>
<dbReference type="SUPFAM" id="SSF46785">
    <property type="entry name" value="Winged helix' DNA-binding domain"/>
    <property type="match status" value="1"/>
</dbReference>
<dbReference type="InterPro" id="IPR000485">
    <property type="entry name" value="AsnC-type_HTH_dom"/>
</dbReference>
<sequence>MTGVSRCDGSWTLTSEELLRALAAVGHPQRLRIIAELSAGRLHVSELARRLGISRPLLYMHLQRLEEAGMITGELELSPEGKAMKFHELVPFRVCVTVDTVLDALRADEADETAGKEGQESQ</sequence>
<dbReference type="InterPro" id="IPR001845">
    <property type="entry name" value="HTH_ArsR_DNA-bd_dom"/>
</dbReference>
<comment type="caution">
    <text evidence="2">The sequence shown here is derived from an EMBL/GenBank/DDBJ whole genome shotgun (WGS) entry which is preliminary data.</text>
</comment>
<reference evidence="3" key="1">
    <citation type="journal article" date="2019" name="Int. J. Syst. Evol. Microbiol.">
        <title>The Global Catalogue of Microorganisms (GCM) 10K type strain sequencing project: providing services to taxonomists for standard genome sequencing and annotation.</title>
        <authorList>
            <consortium name="The Broad Institute Genomics Platform"/>
            <consortium name="The Broad Institute Genome Sequencing Center for Infectious Disease"/>
            <person name="Wu L."/>
            <person name="Ma J."/>
        </authorList>
    </citation>
    <scope>NUCLEOTIDE SEQUENCE [LARGE SCALE GENOMIC DNA]</scope>
    <source>
        <strain evidence="3">TBRC 7912</strain>
    </source>
</reference>
<gene>
    <name evidence="2" type="ORF">ACFOYY_29320</name>
</gene>
<dbReference type="PRINTS" id="PR00033">
    <property type="entry name" value="HTHASNC"/>
</dbReference>
<dbReference type="InterPro" id="IPR036390">
    <property type="entry name" value="WH_DNA-bd_sf"/>
</dbReference>
<organism evidence="2 3">
    <name type="scientific">Streptosporangium jomthongense</name>
    <dbReference type="NCBI Taxonomy" id="1193683"/>
    <lineage>
        <taxon>Bacteria</taxon>
        <taxon>Bacillati</taxon>
        <taxon>Actinomycetota</taxon>
        <taxon>Actinomycetes</taxon>
        <taxon>Streptosporangiales</taxon>
        <taxon>Streptosporangiaceae</taxon>
        <taxon>Streptosporangium</taxon>
    </lineage>
</organism>
<evidence type="ECO:0000313" key="3">
    <source>
        <dbReference type="Proteomes" id="UP001595698"/>
    </source>
</evidence>
<dbReference type="CDD" id="cd00090">
    <property type="entry name" value="HTH_ARSR"/>
    <property type="match status" value="1"/>
</dbReference>
<dbReference type="InterPro" id="IPR011991">
    <property type="entry name" value="ArsR-like_HTH"/>
</dbReference>
<dbReference type="RefSeq" id="WP_386193933.1">
    <property type="nucleotide sequence ID" value="NZ_JBHSBC010000032.1"/>
</dbReference>
<dbReference type="PANTHER" id="PTHR38600">
    <property type="entry name" value="TRANSCRIPTIONAL REGULATORY PROTEIN"/>
    <property type="match status" value="1"/>
</dbReference>
<dbReference type="Pfam" id="PF01022">
    <property type="entry name" value="HTH_5"/>
    <property type="match status" value="1"/>
</dbReference>
<dbReference type="EMBL" id="JBHSBC010000032">
    <property type="protein sequence ID" value="MFC3984269.1"/>
    <property type="molecule type" value="Genomic_DNA"/>
</dbReference>
<dbReference type="Gene3D" id="1.10.10.10">
    <property type="entry name" value="Winged helix-like DNA-binding domain superfamily/Winged helix DNA-binding domain"/>
    <property type="match status" value="1"/>
</dbReference>
<dbReference type="Proteomes" id="UP001595698">
    <property type="component" value="Unassembled WGS sequence"/>
</dbReference>
<proteinExistence type="predicted"/>
<keyword evidence="3" id="KW-1185">Reference proteome</keyword>
<dbReference type="PANTHER" id="PTHR38600:SF1">
    <property type="entry name" value="TRANSCRIPTIONAL REGULATORY PROTEIN"/>
    <property type="match status" value="1"/>
</dbReference>
<accession>A0ABV8F6I5</accession>
<evidence type="ECO:0000259" key="1">
    <source>
        <dbReference type="SMART" id="SM00418"/>
    </source>
</evidence>
<dbReference type="InterPro" id="IPR036388">
    <property type="entry name" value="WH-like_DNA-bd_sf"/>
</dbReference>
<name>A0ABV8F6I5_9ACTN</name>
<dbReference type="SMART" id="SM00418">
    <property type="entry name" value="HTH_ARSR"/>
    <property type="match status" value="1"/>
</dbReference>
<protein>
    <submittedName>
        <fullName evidence="2">ArsR/SmtB family transcription factor</fullName>
    </submittedName>
</protein>